<evidence type="ECO:0000313" key="6">
    <source>
        <dbReference type="Proteomes" id="UP001185028"/>
    </source>
</evidence>
<evidence type="ECO:0000259" key="4">
    <source>
        <dbReference type="PROSITE" id="PS01124"/>
    </source>
</evidence>
<dbReference type="InterPro" id="IPR050204">
    <property type="entry name" value="AraC_XylS_family_regulators"/>
</dbReference>
<dbReference type="Pfam" id="PF00165">
    <property type="entry name" value="HTH_AraC"/>
    <property type="match status" value="1"/>
</dbReference>
<evidence type="ECO:0000256" key="2">
    <source>
        <dbReference type="ARBA" id="ARBA00023125"/>
    </source>
</evidence>
<keyword evidence="6" id="KW-1185">Reference proteome</keyword>
<name>A0ABU1IUN9_9BACL</name>
<evidence type="ECO:0000256" key="3">
    <source>
        <dbReference type="ARBA" id="ARBA00023163"/>
    </source>
</evidence>
<keyword evidence="2" id="KW-0238">DNA-binding</keyword>
<keyword evidence="3" id="KW-0804">Transcription</keyword>
<dbReference type="InterPro" id="IPR009057">
    <property type="entry name" value="Homeodomain-like_sf"/>
</dbReference>
<evidence type="ECO:0000313" key="5">
    <source>
        <dbReference type="EMBL" id="MDR6242981.1"/>
    </source>
</evidence>
<feature type="domain" description="HTH araC/xylS-type" evidence="4">
    <location>
        <begin position="168"/>
        <end position="299"/>
    </location>
</feature>
<dbReference type="SMART" id="SM00342">
    <property type="entry name" value="HTH_ARAC"/>
    <property type="match status" value="1"/>
</dbReference>
<comment type="caution">
    <text evidence="5">The sequence shown here is derived from an EMBL/GenBank/DDBJ whole genome shotgun (WGS) entry which is preliminary data.</text>
</comment>
<organism evidence="5 6">
    <name type="scientific">Paenibacillus hunanensis</name>
    <dbReference type="NCBI Taxonomy" id="539262"/>
    <lineage>
        <taxon>Bacteria</taxon>
        <taxon>Bacillati</taxon>
        <taxon>Bacillota</taxon>
        <taxon>Bacilli</taxon>
        <taxon>Bacillales</taxon>
        <taxon>Paenibacillaceae</taxon>
        <taxon>Paenibacillus</taxon>
    </lineage>
</organism>
<dbReference type="InterPro" id="IPR018060">
    <property type="entry name" value="HTH_AraC"/>
</dbReference>
<dbReference type="PANTHER" id="PTHR46796">
    <property type="entry name" value="HTH-TYPE TRANSCRIPTIONAL ACTIVATOR RHAS-RELATED"/>
    <property type="match status" value="1"/>
</dbReference>
<dbReference type="Gene3D" id="1.10.10.60">
    <property type="entry name" value="Homeodomain-like"/>
    <property type="match status" value="1"/>
</dbReference>
<proteinExistence type="predicted"/>
<reference evidence="5 6" key="1">
    <citation type="submission" date="2023-07" db="EMBL/GenBank/DDBJ databases">
        <title>Genomic Encyclopedia of Type Strains, Phase IV (KMG-IV): sequencing the most valuable type-strain genomes for metagenomic binning, comparative biology and taxonomic classification.</title>
        <authorList>
            <person name="Goeker M."/>
        </authorList>
    </citation>
    <scope>NUCLEOTIDE SEQUENCE [LARGE SCALE GENOMIC DNA]</scope>
    <source>
        <strain evidence="5 6">DSM 22170</strain>
    </source>
</reference>
<dbReference type="SUPFAM" id="SSF46689">
    <property type="entry name" value="Homeodomain-like"/>
    <property type="match status" value="2"/>
</dbReference>
<evidence type="ECO:0000256" key="1">
    <source>
        <dbReference type="ARBA" id="ARBA00023015"/>
    </source>
</evidence>
<dbReference type="EMBL" id="JAVDQH010000003">
    <property type="protein sequence ID" value="MDR6242981.1"/>
    <property type="molecule type" value="Genomic_DNA"/>
</dbReference>
<dbReference type="Proteomes" id="UP001185028">
    <property type="component" value="Unassembled WGS sequence"/>
</dbReference>
<dbReference type="Pfam" id="PF20240">
    <property type="entry name" value="DUF6597"/>
    <property type="match status" value="1"/>
</dbReference>
<dbReference type="PROSITE" id="PS01124">
    <property type="entry name" value="HTH_ARAC_FAMILY_2"/>
    <property type="match status" value="1"/>
</dbReference>
<protein>
    <submittedName>
        <fullName evidence="5">AraC-like DNA-binding protein</fullName>
    </submittedName>
</protein>
<keyword evidence="1" id="KW-0805">Transcription regulation</keyword>
<gene>
    <name evidence="5" type="ORF">JOC58_000866</name>
</gene>
<accession>A0ABU1IUN9</accession>
<dbReference type="InterPro" id="IPR046532">
    <property type="entry name" value="DUF6597"/>
</dbReference>
<dbReference type="RefSeq" id="WP_188775543.1">
    <property type="nucleotide sequence ID" value="NZ_BMMB01000004.1"/>
</dbReference>
<sequence>MRRFQPVQPPMLERGLLHEHYQYVEYAPAPRLKHIVCCYWSSVMKPGEKSQWHRIVPDGCIDIIFDLYAVDHRSAFLASLMRSYEVMELTESMAFFGIRLYASEVRGLLGYAGSSLAGTHVTLEQWLGAQAAPMTEDVVTAAHMQERIERTERWLWMLVQEQEDNDTARLRQLVHYIYTEQGRLTVRDLAQQSHYSDRTLRRLFQQELGVSPKEWSDMMRFQAVLRHLQMNDAYSVAMDASSPSGAFTSHSSSTGIAEVIPQSLTLSELAVRFGYYDQSHLNLAFNRYYGLPPGQLLQR</sequence>